<reference evidence="2" key="1">
    <citation type="submission" date="2011-06" db="EMBL/GenBank/DDBJ databases">
        <authorList>
            <consortium name="US DOE Joint Genome Institute (JGI-PGF)"/>
            <person name="Lucas S."/>
            <person name="Han J."/>
            <person name="Lapidus A."/>
            <person name="Cheng J.-F."/>
            <person name="Goodwin L."/>
            <person name="Pitluck S."/>
            <person name="Peters L."/>
            <person name="Land M.L."/>
            <person name="Hauser L."/>
            <person name="Vogl K."/>
            <person name="Liu Z."/>
            <person name="Overmann J."/>
            <person name="Frigaard N.-U."/>
            <person name="Bryant D.A."/>
            <person name="Woyke T.J."/>
        </authorList>
    </citation>
    <scope>NUCLEOTIDE SEQUENCE [LARGE SCALE GENOMIC DNA]</scope>
    <source>
        <strain evidence="2">970</strain>
    </source>
</reference>
<gene>
    <name evidence="1" type="ORF">Thi970DRAFT_04934</name>
</gene>
<dbReference type="EMBL" id="JH603171">
    <property type="protein sequence ID" value="EIC19414.1"/>
    <property type="molecule type" value="Genomic_DNA"/>
</dbReference>
<proteinExistence type="predicted"/>
<dbReference type="Proteomes" id="UP000002964">
    <property type="component" value="Unassembled WGS sequence"/>
</dbReference>
<organism evidence="1 2">
    <name type="scientific">Thiorhodovibrio frisius</name>
    <dbReference type="NCBI Taxonomy" id="631362"/>
    <lineage>
        <taxon>Bacteria</taxon>
        <taxon>Pseudomonadati</taxon>
        <taxon>Pseudomonadota</taxon>
        <taxon>Gammaproteobacteria</taxon>
        <taxon>Chromatiales</taxon>
        <taxon>Chromatiaceae</taxon>
        <taxon>Thiorhodovibrio</taxon>
    </lineage>
</organism>
<dbReference type="HOGENOM" id="CLU_2169939_0_0_6"/>
<evidence type="ECO:0000313" key="2">
    <source>
        <dbReference type="Proteomes" id="UP000002964"/>
    </source>
</evidence>
<name>H8Z8K9_9GAMM</name>
<accession>H8Z8K9</accession>
<protein>
    <submittedName>
        <fullName evidence="1">Uncharacterized protein</fullName>
    </submittedName>
</protein>
<reference evidence="1 2" key="2">
    <citation type="submission" date="2011-11" db="EMBL/GenBank/DDBJ databases">
        <authorList>
            <consortium name="US DOE Joint Genome Institute"/>
            <person name="Lucas S."/>
            <person name="Han J."/>
            <person name="Lapidus A."/>
            <person name="Cheng J.-F."/>
            <person name="Goodwin L."/>
            <person name="Pitluck S."/>
            <person name="Peters L."/>
            <person name="Ovchinnikova G."/>
            <person name="Zhang X."/>
            <person name="Detter J.C."/>
            <person name="Han C."/>
            <person name="Tapia R."/>
            <person name="Land M."/>
            <person name="Hauser L."/>
            <person name="Kyrpides N."/>
            <person name="Ivanova N."/>
            <person name="Pagani I."/>
            <person name="Vogl K."/>
            <person name="Liu Z."/>
            <person name="Overmann J."/>
            <person name="Frigaard N.-U."/>
            <person name="Bryant D."/>
            <person name="Woyke T."/>
        </authorList>
    </citation>
    <scope>NUCLEOTIDE SEQUENCE [LARGE SCALE GENOMIC DNA]</scope>
    <source>
        <strain evidence="1 2">970</strain>
    </source>
</reference>
<dbReference type="RefSeq" id="WP_009151643.1">
    <property type="nucleotide sequence ID" value="NZ_CP121471.1"/>
</dbReference>
<keyword evidence="2" id="KW-1185">Reference proteome</keyword>
<dbReference type="AlphaFoldDB" id="H8Z8K9"/>
<sequence>MRVSETIAGLVALGVAFTSVTNASPHSRNNNMLIEKAQEGYRLSVEIPYKFNDQVTFASKYNGSGSGIIVAIDIAFDGSIAYTIEMPDRTWQAGIAAEEIKLIRPAPNNP</sequence>
<evidence type="ECO:0000313" key="1">
    <source>
        <dbReference type="EMBL" id="EIC19414.1"/>
    </source>
</evidence>